<dbReference type="SMART" id="SM00536">
    <property type="entry name" value="AXH"/>
    <property type="match status" value="1"/>
</dbReference>
<dbReference type="InterPro" id="IPR036096">
    <property type="entry name" value="Ataxin_AXH_dom_sf"/>
</dbReference>
<dbReference type="GO" id="GO:0006355">
    <property type="term" value="P:regulation of DNA-templated transcription"/>
    <property type="evidence" value="ECO:0007669"/>
    <property type="project" value="InterPro"/>
</dbReference>
<evidence type="ECO:0000313" key="10">
    <source>
        <dbReference type="Proteomes" id="UP000186922"/>
    </source>
</evidence>
<dbReference type="InterPro" id="IPR043404">
    <property type="entry name" value="ATAXIN1-like"/>
</dbReference>
<sequence>MAQIMAEGSSKVESQEVENAQSGLGEGRAGRVGKEGSLKHRILSRPSINLPTAVASCCPEESMHSSSNGSHSPLSSSSSSSSTPVASPASSAHCSNGASSNYAGAVEAKRPLPVEKLAACSCPQAAKSDLRLSSTSLPAFIKSTSVITAAHLPSPKASTYQPHQFTRGSLIQLANGSLKTIENMSSDDFIRSAAASPNLKVDFSEIARIEKAVKAAGRGVGSAGPTMVVYFRPRKRQGTEVAVEACEDHPFFVLGKGWSSACPAATMGRFGLHVVQLNAGDTCISLSYKEVMAPLVSAPPLHPTVLAQQQPPPSVMPPPPKPQWTSPAACKRQNTATHSPFIIPNSGREGSAVSQAKSPPATTDGRGRMVVAAAYPASAGVGGQSCAAGAASSAETQRSFIDVNAFRRWSAPEDDRFLDGFQK</sequence>
<dbReference type="PANTHER" id="PTHR13392">
    <property type="entry name" value="ATAXIN 1"/>
    <property type="match status" value="1"/>
</dbReference>
<evidence type="ECO:0000313" key="9">
    <source>
        <dbReference type="EMBL" id="GAV09418.1"/>
    </source>
</evidence>
<feature type="compositionally biased region" description="Pro residues" evidence="7">
    <location>
        <begin position="310"/>
        <end position="322"/>
    </location>
</feature>
<dbReference type="GO" id="GO:0003677">
    <property type="term" value="F:DNA binding"/>
    <property type="evidence" value="ECO:0007669"/>
    <property type="project" value="UniProtKB-KW"/>
</dbReference>
<evidence type="ECO:0000256" key="4">
    <source>
        <dbReference type="ARBA" id="ARBA00023125"/>
    </source>
</evidence>
<evidence type="ECO:0000256" key="7">
    <source>
        <dbReference type="SAM" id="MobiDB-lite"/>
    </source>
</evidence>
<dbReference type="Proteomes" id="UP000186922">
    <property type="component" value="Unassembled WGS sequence"/>
</dbReference>
<comment type="subcellular location">
    <subcellularLocation>
        <location evidence="1">Nucleus</location>
    </subcellularLocation>
</comment>
<evidence type="ECO:0000256" key="6">
    <source>
        <dbReference type="ARBA" id="ARBA00023242"/>
    </source>
</evidence>
<reference evidence="9 10" key="1">
    <citation type="journal article" date="2016" name="Nat. Commun.">
        <title>Extremotolerant tardigrade genome and improved radiotolerance of human cultured cells by tardigrade-unique protein.</title>
        <authorList>
            <person name="Hashimoto T."/>
            <person name="Horikawa D.D."/>
            <person name="Saito Y."/>
            <person name="Kuwahara H."/>
            <person name="Kozuka-Hata H."/>
            <person name="Shin-I T."/>
            <person name="Minakuchi Y."/>
            <person name="Ohishi K."/>
            <person name="Motoyama A."/>
            <person name="Aizu T."/>
            <person name="Enomoto A."/>
            <person name="Kondo K."/>
            <person name="Tanaka S."/>
            <person name="Hara Y."/>
            <person name="Koshikawa S."/>
            <person name="Sagara H."/>
            <person name="Miura T."/>
            <person name="Yokobori S."/>
            <person name="Miyagawa K."/>
            <person name="Suzuki Y."/>
            <person name="Kubo T."/>
            <person name="Oyama M."/>
            <person name="Kohara Y."/>
            <person name="Fujiyama A."/>
            <person name="Arakawa K."/>
            <person name="Katayama T."/>
            <person name="Toyoda A."/>
            <person name="Kunieda T."/>
        </authorList>
    </citation>
    <scope>NUCLEOTIDE SEQUENCE [LARGE SCALE GENOMIC DNA]</scope>
    <source>
        <strain evidence="9 10">YOKOZUNA-1</strain>
    </source>
</reference>
<gene>
    <name evidence="9" type="primary">RvY_18965-1</name>
    <name evidence="9" type="synonym">RvY_18965.1</name>
    <name evidence="9" type="ORF">RvY_18965</name>
</gene>
<dbReference type="PROSITE" id="PS51148">
    <property type="entry name" value="AXH"/>
    <property type="match status" value="1"/>
</dbReference>
<dbReference type="STRING" id="947166.A0A1D1WAB7"/>
<dbReference type="GO" id="GO:0003723">
    <property type="term" value="F:RNA binding"/>
    <property type="evidence" value="ECO:0007669"/>
    <property type="project" value="InterPro"/>
</dbReference>
<evidence type="ECO:0000256" key="1">
    <source>
        <dbReference type="ARBA" id="ARBA00004123"/>
    </source>
</evidence>
<keyword evidence="10" id="KW-1185">Reference proteome</keyword>
<dbReference type="AlphaFoldDB" id="A0A1D1WAB7"/>
<evidence type="ECO:0000256" key="5">
    <source>
        <dbReference type="ARBA" id="ARBA00023163"/>
    </source>
</evidence>
<feature type="region of interest" description="Disordered" evidence="7">
    <location>
        <begin position="308"/>
        <end position="365"/>
    </location>
</feature>
<dbReference type="PANTHER" id="PTHR13392:SF13">
    <property type="entry name" value="AXH DOMAIN-CONTAINING PROTEIN"/>
    <property type="match status" value="1"/>
</dbReference>
<dbReference type="InterPro" id="IPR003652">
    <property type="entry name" value="Ataxin_AXH_dom"/>
</dbReference>
<keyword evidence="6" id="KW-0539">Nucleus</keyword>
<keyword evidence="4" id="KW-0238">DNA-binding</keyword>
<keyword evidence="3" id="KW-0805">Transcription regulation</keyword>
<accession>A0A1D1WAB7</accession>
<evidence type="ECO:0000259" key="8">
    <source>
        <dbReference type="PROSITE" id="PS51148"/>
    </source>
</evidence>
<dbReference type="EMBL" id="BDGG01000022">
    <property type="protein sequence ID" value="GAV09418.1"/>
    <property type="molecule type" value="Genomic_DNA"/>
</dbReference>
<keyword evidence="2" id="KW-0678">Repressor</keyword>
<dbReference type="SUPFAM" id="SSF102031">
    <property type="entry name" value="AXH domain"/>
    <property type="match status" value="1"/>
</dbReference>
<comment type="caution">
    <text evidence="9">The sequence shown here is derived from an EMBL/GenBank/DDBJ whole genome shotgun (WGS) entry which is preliminary data.</text>
</comment>
<feature type="compositionally biased region" description="Low complexity" evidence="7">
    <location>
        <begin position="64"/>
        <end position="93"/>
    </location>
</feature>
<feature type="compositionally biased region" description="Polar residues" evidence="7">
    <location>
        <begin position="352"/>
        <end position="361"/>
    </location>
</feature>
<dbReference type="OrthoDB" id="10000452at2759"/>
<proteinExistence type="predicted"/>
<feature type="region of interest" description="Disordered" evidence="7">
    <location>
        <begin position="59"/>
        <end position="94"/>
    </location>
</feature>
<evidence type="ECO:0000256" key="2">
    <source>
        <dbReference type="ARBA" id="ARBA00022491"/>
    </source>
</evidence>
<evidence type="ECO:0000256" key="3">
    <source>
        <dbReference type="ARBA" id="ARBA00023015"/>
    </source>
</evidence>
<dbReference type="GO" id="GO:0005634">
    <property type="term" value="C:nucleus"/>
    <property type="evidence" value="ECO:0007669"/>
    <property type="project" value="UniProtKB-SubCell"/>
</dbReference>
<keyword evidence="5" id="KW-0804">Transcription</keyword>
<feature type="domain" description="AXH" evidence="8">
    <location>
        <begin position="153"/>
        <end position="294"/>
    </location>
</feature>
<name>A0A1D1WAB7_RAMVA</name>
<organism evidence="9 10">
    <name type="scientific">Ramazzottius varieornatus</name>
    <name type="common">Water bear</name>
    <name type="synonym">Tardigrade</name>
    <dbReference type="NCBI Taxonomy" id="947166"/>
    <lineage>
        <taxon>Eukaryota</taxon>
        <taxon>Metazoa</taxon>
        <taxon>Ecdysozoa</taxon>
        <taxon>Tardigrada</taxon>
        <taxon>Eutardigrada</taxon>
        <taxon>Parachela</taxon>
        <taxon>Hypsibioidea</taxon>
        <taxon>Ramazzottiidae</taxon>
        <taxon>Ramazzottius</taxon>
    </lineage>
</organism>
<protein>
    <recommendedName>
        <fullName evidence="8">AXH domain-containing protein</fullName>
    </recommendedName>
</protein>
<feature type="region of interest" description="Disordered" evidence="7">
    <location>
        <begin position="1"/>
        <end position="36"/>
    </location>
</feature>
<dbReference type="Pfam" id="PF08517">
    <property type="entry name" value="AXH"/>
    <property type="match status" value="1"/>
</dbReference>